<dbReference type="GO" id="GO:0008234">
    <property type="term" value="F:cysteine-type peptidase activity"/>
    <property type="evidence" value="ECO:0007669"/>
    <property type="project" value="UniProtKB-KW"/>
</dbReference>
<keyword evidence="5" id="KW-1185">Reference proteome</keyword>
<dbReference type="SUPFAM" id="SSF54001">
    <property type="entry name" value="Cysteine proteinases"/>
    <property type="match status" value="1"/>
</dbReference>
<dbReference type="GeneID" id="104594752"/>
<reference evidence="6" key="1">
    <citation type="submission" date="2025-08" db="UniProtKB">
        <authorList>
            <consortium name="RefSeq"/>
        </authorList>
    </citation>
    <scope>IDENTIFICATION</scope>
</reference>
<evidence type="ECO:0000256" key="4">
    <source>
        <dbReference type="ARBA" id="ARBA00022807"/>
    </source>
</evidence>
<keyword evidence="4" id="KW-0788">Thiol protease</keyword>
<dbReference type="FunCoup" id="A0A1U7ZNZ1">
    <property type="interactions" value="1718"/>
</dbReference>
<dbReference type="GO" id="GO:0000338">
    <property type="term" value="P:protein deneddylation"/>
    <property type="evidence" value="ECO:0000318"/>
    <property type="project" value="GO_Central"/>
</dbReference>
<dbReference type="Pfam" id="PF02902">
    <property type="entry name" value="Peptidase_C48"/>
    <property type="match status" value="1"/>
</dbReference>
<dbReference type="PANTHER" id="PTHR46468">
    <property type="entry name" value="SENTRIN-SPECIFIC PROTEASE 8"/>
    <property type="match status" value="1"/>
</dbReference>
<keyword evidence="3" id="KW-0378">Hydrolase</keyword>
<evidence type="ECO:0000256" key="3">
    <source>
        <dbReference type="ARBA" id="ARBA00022801"/>
    </source>
</evidence>
<name>A0A1U7ZNZ1_NELNU</name>
<dbReference type="eggNOG" id="KOG3246">
    <property type="taxonomic scope" value="Eukaryota"/>
</dbReference>
<dbReference type="RefSeq" id="XP_010253516.1">
    <property type="nucleotide sequence ID" value="XM_010255214.2"/>
</dbReference>
<accession>A0A1U7ZNZ1</accession>
<dbReference type="Proteomes" id="UP000189703">
    <property type="component" value="Unplaced"/>
</dbReference>
<sequence>MTSFKADEKILSYNDVVLRKSDLDILSGPHFLNDRIIEFYFSYLASCYVSHEILLVPPSISFWAINCPDLNSLKDFVEPLQLPDKKLVIFVVNNNEDVTWAEGGTHWSSLVYERGANIFVHHDSVAGSNSSHAKRLYRAITGFMGISGSVPDVRYVEYTATPQQMNGYDCGLYVIAIAKVICSWYESDRSEDKANLWFSALKEQVVPSAVAEMRSQILKLVRDLMAKK</sequence>
<evidence type="ECO:0000256" key="1">
    <source>
        <dbReference type="ARBA" id="ARBA00005234"/>
    </source>
</evidence>
<dbReference type="KEGG" id="nnu:104594752"/>
<gene>
    <name evidence="6" type="primary">LOC104594752</name>
</gene>
<dbReference type="OrthoDB" id="5065855at2759"/>
<dbReference type="InterPro" id="IPR044613">
    <property type="entry name" value="Nep1/2-like"/>
</dbReference>
<dbReference type="Gene3D" id="3.40.395.10">
    <property type="entry name" value="Adenoviral Proteinase, Chain A"/>
    <property type="match status" value="1"/>
</dbReference>
<proteinExistence type="inferred from homology"/>
<dbReference type="GO" id="GO:0019784">
    <property type="term" value="F:deNEDDylase activity"/>
    <property type="evidence" value="ECO:0000318"/>
    <property type="project" value="GO_Central"/>
</dbReference>
<evidence type="ECO:0000256" key="2">
    <source>
        <dbReference type="ARBA" id="ARBA00022670"/>
    </source>
</evidence>
<evidence type="ECO:0000313" key="5">
    <source>
        <dbReference type="Proteomes" id="UP000189703"/>
    </source>
</evidence>
<dbReference type="OMA" id="GFYFEYL"/>
<keyword evidence="2 6" id="KW-0645">Protease</keyword>
<dbReference type="STRING" id="4432.A0A1U7ZNZ1"/>
<organism evidence="5 6">
    <name type="scientific">Nelumbo nucifera</name>
    <name type="common">Sacred lotus</name>
    <dbReference type="NCBI Taxonomy" id="4432"/>
    <lineage>
        <taxon>Eukaryota</taxon>
        <taxon>Viridiplantae</taxon>
        <taxon>Streptophyta</taxon>
        <taxon>Embryophyta</taxon>
        <taxon>Tracheophyta</taxon>
        <taxon>Spermatophyta</taxon>
        <taxon>Magnoliopsida</taxon>
        <taxon>Proteales</taxon>
        <taxon>Nelumbonaceae</taxon>
        <taxon>Nelumbo</taxon>
    </lineage>
</organism>
<dbReference type="PROSITE" id="PS50600">
    <property type="entry name" value="ULP_PROTEASE"/>
    <property type="match status" value="1"/>
</dbReference>
<dbReference type="GO" id="GO:0006508">
    <property type="term" value="P:proteolysis"/>
    <property type="evidence" value="ECO:0007669"/>
    <property type="project" value="UniProtKB-KW"/>
</dbReference>
<dbReference type="InterPro" id="IPR038765">
    <property type="entry name" value="Papain-like_cys_pep_sf"/>
</dbReference>
<evidence type="ECO:0000313" key="6">
    <source>
        <dbReference type="RefSeq" id="XP_010253516.1"/>
    </source>
</evidence>
<dbReference type="InterPro" id="IPR003653">
    <property type="entry name" value="Peptidase_C48_C"/>
</dbReference>
<dbReference type="AlphaFoldDB" id="A0A1U7ZNZ1"/>
<comment type="similarity">
    <text evidence="1">Belongs to the peptidase C48 family.</text>
</comment>
<dbReference type="PANTHER" id="PTHR46468:SF1">
    <property type="entry name" value="SENTRIN-SPECIFIC PROTEASE 8"/>
    <property type="match status" value="1"/>
</dbReference>
<protein>
    <submittedName>
        <fullName evidence="6">NEDD8-specific protease 1</fullName>
    </submittedName>
</protein>